<evidence type="ECO:0000256" key="1">
    <source>
        <dbReference type="SAM" id="MobiDB-lite"/>
    </source>
</evidence>
<evidence type="ECO:0000313" key="3">
    <source>
        <dbReference type="Proteomes" id="UP000248116"/>
    </source>
</evidence>
<feature type="region of interest" description="Disordered" evidence="1">
    <location>
        <begin position="20"/>
        <end position="73"/>
    </location>
</feature>
<sequence>MVKLFTKSFERHRLSEKRRYPETCVISGRPQRPGAPQGTPISASRRRRSVTSRPSSRGLGAASITTPSASSMG</sequence>
<comment type="caution">
    <text evidence="2">The sequence shown here is derived from an EMBL/GenBank/DDBJ whole genome shotgun (WGS) entry which is preliminary data.</text>
</comment>
<gene>
    <name evidence="2" type="ORF">C3920_11075</name>
</gene>
<reference evidence="2 3" key="1">
    <citation type="submission" date="2018-02" db="EMBL/GenBank/DDBJ databases">
        <authorList>
            <person name="Skraban J."/>
            <person name="Trcek J."/>
        </authorList>
    </citation>
    <scope>NUCLEOTIDE SEQUENCE [LARGE SCALE GENOMIC DNA]</scope>
    <source>
        <strain evidence="2 3">AV446</strain>
    </source>
</reference>
<keyword evidence="3" id="KW-1185">Reference proteome</keyword>
<dbReference type="Proteomes" id="UP000248116">
    <property type="component" value="Unassembled WGS sequence"/>
</dbReference>
<proteinExistence type="predicted"/>
<accession>A0ABX5P355</accession>
<name>A0ABX5P355_9PROT</name>
<evidence type="ECO:0000313" key="2">
    <source>
        <dbReference type="EMBL" id="PYD47253.1"/>
    </source>
</evidence>
<feature type="compositionally biased region" description="Polar residues" evidence="1">
    <location>
        <begin position="63"/>
        <end position="73"/>
    </location>
</feature>
<protein>
    <submittedName>
        <fullName evidence="2">Uncharacterized protein</fullName>
    </submittedName>
</protein>
<organism evidence="2 3">
    <name type="scientific">Novacetimonas pomaceti</name>
    <dbReference type="NCBI Taxonomy" id="2021998"/>
    <lineage>
        <taxon>Bacteria</taxon>
        <taxon>Pseudomonadati</taxon>
        <taxon>Pseudomonadota</taxon>
        <taxon>Alphaproteobacteria</taxon>
        <taxon>Acetobacterales</taxon>
        <taxon>Acetobacteraceae</taxon>
        <taxon>Novacetimonas</taxon>
    </lineage>
</organism>
<dbReference type="EMBL" id="PRCW01000087">
    <property type="protein sequence ID" value="PYD47253.1"/>
    <property type="molecule type" value="Genomic_DNA"/>
</dbReference>